<dbReference type="EMBL" id="QSBY01000018">
    <property type="protein sequence ID" value="RHW66845.1"/>
    <property type="molecule type" value="Genomic_DNA"/>
</dbReference>
<protein>
    <recommendedName>
        <fullName evidence="3">Endonuclease-reverse transcriptase</fullName>
    </recommendedName>
</protein>
<organism evidence="1 2">
    <name type="scientific">Trypanosoma brucei equiperdum</name>
    <dbReference type="NCBI Taxonomy" id="630700"/>
    <lineage>
        <taxon>Eukaryota</taxon>
        <taxon>Discoba</taxon>
        <taxon>Euglenozoa</taxon>
        <taxon>Kinetoplastea</taxon>
        <taxon>Metakinetoplastina</taxon>
        <taxon>Trypanosomatida</taxon>
        <taxon>Trypanosomatidae</taxon>
        <taxon>Trypanosoma</taxon>
    </lineage>
</organism>
<reference evidence="1 2" key="1">
    <citation type="submission" date="2018-09" db="EMBL/GenBank/DDBJ databases">
        <title>whole genome sequence of T. equiperdum IVM-t1 strain.</title>
        <authorList>
            <person name="Suganuma K."/>
        </authorList>
    </citation>
    <scope>NUCLEOTIDE SEQUENCE [LARGE SCALE GENOMIC DNA]</scope>
    <source>
        <strain evidence="1 2">IVM-t1</strain>
    </source>
</reference>
<sequence length="271" mass="28998">MQATSTWCQGPVPRIIGGSQEPAAFLSWGTLLCSGYGIIQHRDQQRLAGTPFFICRSLGTCQRGINSIIRTKMLLSGDVEENPGPSLRGMQWNCTGLSQGKRLALHKTLVDERITFYLLSETRMTPGEAACFSVAGYQHHGIARNCKGGGVSILVRECLPVETGMAVVCRIEQVHATIHLARGTALTVTSAYIPPKHIFTATDLDTLLTTDGAQLIGADANAHASWHGIARVHQIPRVKTSHSGALTTSFCSATLVSAPGTRATRGSPPLI</sequence>
<dbReference type="InterPro" id="IPR036691">
    <property type="entry name" value="Endo/exonu/phosph_ase_sf"/>
</dbReference>
<evidence type="ECO:0000313" key="2">
    <source>
        <dbReference type="Proteomes" id="UP000266743"/>
    </source>
</evidence>
<evidence type="ECO:0008006" key="3">
    <source>
        <dbReference type="Google" id="ProtNLM"/>
    </source>
</evidence>
<dbReference type="AlphaFoldDB" id="A0A3L6KRE6"/>
<gene>
    <name evidence="1" type="ORF">DPX39_000073900</name>
</gene>
<dbReference type="SUPFAM" id="SSF56219">
    <property type="entry name" value="DNase I-like"/>
    <property type="match status" value="1"/>
</dbReference>
<proteinExistence type="predicted"/>
<comment type="caution">
    <text evidence="1">The sequence shown here is derived from an EMBL/GenBank/DDBJ whole genome shotgun (WGS) entry which is preliminary data.</text>
</comment>
<dbReference type="Gene3D" id="3.60.10.10">
    <property type="entry name" value="Endonuclease/exonuclease/phosphatase"/>
    <property type="match status" value="1"/>
</dbReference>
<name>A0A3L6KRE6_9TRYP</name>
<dbReference type="Proteomes" id="UP000266743">
    <property type="component" value="Unassembled WGS sequence"/>
</dbReference>
<evidence type="ECO:0000313" key="1">
    <source>
        <dbReference type="EMBL" id="RHW66845.1"/>
    </source>
</evidence>
<accession>A0A3L6KRE6</accession>